<dbReference type="EMBL" id="BARS01006083">
    <property type="protein sequence ID" value="GAF82995.1"/>
    <property type="molecule type" value="Genomic_DNA"/>
</dbReference>
<feature type="non-terminal residue" evidence="1">
    <location>
        <position position="1"/>
    </location>
</feature>
<reference evidence="1" key="1">
    <citation type="journal article" date="2014" name="Front. Microbiol.">
        <title>High frequency of phylogenetically diverse reductive dehalogenase-homologous genes in deep subseafloor sedimentary metagenomes.</title>
        <authorList>
            <person name="Kawai M."/>
            <person name="Futagami T."/>
            <person name="Toyoda A."/>
            <person name="Takaki Y."/>
            <person name="Nishi S."/>
            <person name="Hori S."/>
            <person name="Arai W."/>
            <person name="Tsubouchi T."/>
            <person name="Morono Y."/>
            <person name="Uchiyama I."/>
            <person name="Ito T."/>
            <person name="Fujiyama A."/>
            <person name="Inagaki F."/>
            <person name="Takami H."/>
        </authorList>
    </citation>
    <scope>NUCLEOTIDE SEQUENCE</scope>
    <source>
        <strain evidence="1">Expedition CK06-06</strain>
    </source>
</reference>
<accession>X0U3H0</accession>
<name>X0U3H0_9ZZZZ</name>
<comment type="caution">
    <text evidence="1">The sequence shown here is derived from an EMBL/GenBank/DDBJ whole genome shotgun (WGS) entry which is preliminary data.</text>
</comment>
<protein>
    <submittedName>
        <fullName evidence="1">Uncharacterized protein</fullName>
    </submittedName>
</protein>
<proteinExistence type="predicted"/>
<gene>
    <name evidence="1" type="ORF">S01H1_11898</name>
</gene>
<sequence>RERARNIVCQSNLKQFGIGNQMYVGDYNGRFTSYEGIGRQENQAALPDVNPDALNGALTWVLVGYAGNEQPHQLGDRGTLWHCPKDMAGVAAQRAVNQEQVSYIWNQHMCWVITMSRIKLPSQYPTMMDGDANTGVRNIRTFSTVNNARLRAGYELHMLRTPPNRWDYRRDSGAKWYVFPPSIFGWEFTGSPDYLFADGHVCWSSAFVRYSMDASDHTLDMLAGIQPGGESIGRPECMK</sequence>
<evidence type="ECO:0000313" key="1">
    <source>
        <dbReference type="EMBL" id="GAF82995.1"/>
    </source>
</evidence>
<organism evidence="1">
    <name type="scientific">marine sediment metagenome</name>
    <dbReference type="NCBI Taxonomy" id="412755"/>
    <lineage>
        <taxon>unclassified sequences</taxon>
        <taxon>metagenomes</taxon>
        <taxon>ecological metagenomes</taxon>
    </lineage>
</organism>
<dbReference type="AlphaFoldDB" id="X0U3H0"/>